<dbReference type="EMBL" id="MN739215">
    <property type="protein sequence ID" value="QHS94056.1"/>
    <property type="molecule type" value="Genomic_DNA"/>
</dbReference>
<dbReference type="SUPFAM" id="SSF47240">
    <property type="entry name" value="Ferritin-like"/>
    <property type="match status" value="1"/>
</dbReference>
<dbReference type="Pfam" id="PF00268">
    <property type="entry name" value="Ribonuc_red_sm"/>
    <property type="match status" value="1"/>
</dbReference>
<evidence type="ECO:0000256" key="1">
    <source>
        <dbReference type="ARBA" id="ARBA00009303"/>
    </source>
</evidence>
<dbReference type="GO" id="GO:0016491">
    <property type="term" value="F:oxidoreductase activity"/>
    <property type="evidence" value="ECO:0007669"/>
    <property type="project" value="InterPro"/>
</dbReference>
<dbReference type="CDD" id="cd01049">
    <property type="entry name" value="RNRR2"/>
    <property type="match status" value="1"/>
</dbReference>
<dbReference type="GO" id="GO:0009263">
    <property type="term" value="P:deoxyribonucleotide biosynthetic process"/>
    <property type="evidence" value="ECO:0007669"/>
    <property type="project" value="InterPro"/>
</dbReference>
<dbReference type="InterPro" id="IPR033909">
    <property type="entry name" value="RNR_small"/>
</dbReference>
<dbReference type="InterPro" id="IPR030475">
    <property type="entry name" value="RNR_small_AS"/>
</dbReference>
<dbReference type="PROSITE" id="PS00368">
    <property type="entry name" value="RIBORED_SMALL"/>
    <property type="match status" value="1"/>
</dbReference>
<comment type="similarity">
    <text evidence="1">Belongs to the ribonucleoside diphosphate reductase small chain family.</text>
</comment>
<name>A0A6C0BPG3_9ZZZZ</name>
<evidence type="ECO:0000313" key="2">
    <source>
        <dbReference type="EMBL" id="QHS94056.1"/>
    </source>
</evidence>
<dbReference type="PANTHER" id="PTHR23409">
    <property type="entry name" value="RIBONUCLEOSIDE-DIPHOSPHATE REDUCTASE SMALL CHAIN"/>
    <property type="match status" value="1"/>
</dbReference>
<organism evidence="2">
    <name type="scientific">viral metagenome</name>
    <dbReference type="NCBI Taxonomy" id="1070528"/>
    <lineage>
        <taxon>unclassified sequences</taxon>
        <taxon>metagenomes</taxon>
        <taxon>organismal metagenomes</taxon>
    </lineage>
</organism>
<dbReference type="AlphaFoldDB" id="A0A6C0BPG3"/>
<dbReference type="PANTHER" id="PTHR23409:SF18">
    <property type="entry name" value="RIBONUCLEOSIDE-DIPHOSPHATE REDUCTASE SUBUNIT M2"/>
    <property type="match status" value="1"/>
</dbReference>
<accession>A0A6C0BPG3</accession>
<protein>
    <submittedName>
        <fullName evidence="2">Uncharacterized protein</fullName>
    </submittedName>
</protein>
<dbReference type="InterPro" id="IPR012348">
    <property type="entry name" value="RNR-like"/>
</dbReference>
<dbReference type="Gene3D" id="1.10.620.20">
    <property type="entry name" value="Ribonucleotide Reductase, subunit A"/>
    <property type="match status" value="1"/>
</dbReference>
<sequence>MNLKELLNNEHTEPILSNTINRYVMFPIKYKDIWDIYKKAVASFWTPEEISFSDVDEWNRLSSNEQHFIKYVLAFFAGSDGIVNENLASRFMNDVSLPEAKAFYTFQLAIESIHSETYSLLIDTYVKDNKEKETLFNAIEEVPCIKEKANWALKWIEDKDSPFAARLVAFAIVEGVFFSSAFASIYFIKEKGLLHSLTFSNELISRDESLHTEFAIMLYSHLENKMTQEDVHKIMKEAVDIEVEFVKNSLPCGLLGMNSDLMIQYVKFIADRLLKQLGYDVLYAIHNCPLDFMERISITNKSNFFEVRVAEYSKANVGGKKETMELYFNNVDDVDF</sequence>
<proteinExistence type="inferred from homology"/>
<dbReference type="InterPro" id="IPR009078">
    <property type="entry name" value="Ferritin-like_SF"/>
</dbReference>
<dbReference type="PIRSF" id="PIRSF000355">
    <property type="entry name" value="NrdB"/>
    <property type="match status" value="1"/>
</dbReference>
<dbReference type="InterPro" id="IPR000358">
    <property type="entry name" value="RNR_small_fam"/>
</dbReference>
<reference evidence="2" key="1">
    <citation type="journal article" date="2020" name="Nature">
        <title>Giant virus diversity and host interactions through global metagenomics.</title>
        <authorList>
            <person name="Schulz F."/>
            <person name="Roux S."/>
            <person name="Paez-Espino D."/>
            <person name="Jungbluth S."/>
            <person name="Walsh D.A."/>
            <person name="Denef V.J."/>
            <person name="McMahon K.D."/>
            <person name="Konstantinidis K.T."/>
            <person name="Eloe-Fadrosh E.A."/>
            <person name="Kyrpides N.C."/>
            <person name="Woyke T."/>
        </authorList>
    </citation>
    <scope>NUCLEOTIDE SEQUENCE</scope>
    <source>
        <strain evidence="2">GVMAG-M-3300018416-26</strain>
    </source>
</reference>